<dbReference type="SUPFAM" id="SSF103657">
    <property type="entry name" value="BAR/IMD domain-like"/>
    <property type="match status" value="1"/>
</dbReference>
<dbReference type="InterPro" id="IPR004148">
    <property type="entry name" value="BAR_dom"/>
</dbReference>
<dbReference type="OMA" id="ETHYLEP"/>
<dbReference type="GO" id="GO:0005096">
    <property type="term" value="F:GTPase activator activity"/>
    <property type="evidence" value="ECO:0007669"/>
    <property type="project" value="InterPro"/>
</dbReference>
<dbReference type="OrthoDB" id="3183924at2759"/>
<reference evidence="3 5" key="3">
    <citation type="submission" date="2018-11" db="EMBL/GenBank/DDBJ databases">
        <authorList>
            <consortium name="Pathogen Informatics"/>
        </authorList>
    </citation>
    <scope>NUCLEOTIDE SEQUENCE [LARGE SCALE GENOMIC DNA]</scope>
</reference>
<proteinExistence type="predicted"/>
<dbReference type="PANTHER" id="PTHR12552:SF1">
    <property type="entry name" value="RHO GTPASE-ACTIVATING PROTEIN GRAF"/>
    <property type="match status" value="1"/>
</dbReference>
<keyword evidence="5" id="KW-1185">Reference proteome</keyword>
<evidence type="ECO:0000259" key="1">
    <source>
        <dbReference type="Pfam" id="PF16746"/>
    </source>
</evidence>
<dbReference type="InterPro" id="IPR027267">
    <property type="entry name" value="AH/BAR_dom_sf"/>
</dbReference>
<dbReference type="InterPro" id="IPR047234">
    <property type="entry name" value="GRAF_fam"/>
</dbReference>
<dbReference type="Proteomes" id="UP000004810">
    <property type="component" value="Unassembled WGS sequence"/>
</dbReference>
<sequence length="51" mass="6149">MVLRPLEFADCLSDTPWFRQNLREHESVLEDAHKNIKNIEIQCRELIHCTR</sequence>
<dbReference type="PANTHER" id="PTHR12552">
    <property type="entry name" value="OLIGOPHRENIN 1"/>
    <property type="match status" value="1"/>
</dbReference>
<dbReference type="GO" id="GO:0005737">
    <property type="term" value="C:cytoplasm"/>
    <property type="evidence" value="ECO:0007669"/>
    <property type="project" value="InterPro"/>
</dbReference>
<protein>
    <recommendedName>
        <fullName evidence="1">BAR domain-containing protein</fullName>
    </recommendedName>
</protein>
<dbReference type="Pfam" id="PF16746">
    <property type="entry name" value="BAR_3"/>
    <property type="match status" value="1"/>
</dbReference>
<accession>J9B1V8</accession>
<dbReference type="EMBL" id="UYWW01001806">
    <property type="protein sequence ID" value="VDM11024.1"/>
    <property type="molecule type" value="Genomic_DNA"/>
</dbReference>
<evidence type="ECO:0000313" key="5">
    <source>
        <dbReference type="Proteomes" id="UP000270924"/>
    </source>
</evidence>
<evidence type="ECO:0000313" key="2">
    <source>
        <dbReference type="EMBL" id="EJW80905.1"/>
    </source>
</evidence>
<dbReference type="Proteomes" id="UP000270924">
    <property type="component" value="Unassembled WGS sequence"/>
</dbReference>
<dbReference type="EMBL" id="ADBV01004094">
    <property type="protein sequence ID" value="EJW80905.1"/>
    <property type="molecule type" value="Genomic_DNA"/>
</dbReference>
<dbReference type="AlphaFoldDB" id="J9B1V8"/>
<organism evidence="2 4">
    <name type="scientific">Wuchereria bancrofti</name>
    <dbReference type="NCBI Taxonomy" id="6293"/>
    <lineage>
        <taxon>Eukaryota</taxon>
        <taxon>Metazoa</taxon>
        <taxon>Ecdysozoa</taxon>
        <taxon>Nematoda</taxon>
        <taxon>Chromadorea</taxon>
        <taxon>Rhabditida</taxon>
        <taxon>Spirurina</taxon>
        <taxon>Spiruromorpha</taxon>
        <taxon>Filarioidea</taxon>
        <taxon>Onchocercidae</taxon>
        <taxon>Wuchereria</taxon>
    </lineage>
</organism>
<feature type="domain" description="BAR" evidence="1">
    <location>
        <begin position="6"/>
        <end position="50"/>
    </location>
</feature>
<reference evidence="2" key="1">
    <citation type="submission" date="2012-08" db="EMBL/GenBank/DDBJ databases">
        <title>The Genome Sequence of Wuchereria bancrofti.</title>
        <authorList>
            <consortium name="The Broad Institute Genome Sequencing Platform"/>
            <consortium name="Broad Institute Genome Sequencing Center for Infectious Disease"/>
            <person name="Nutman T.B."/>
            <person name="Fink D.L."/>
            <person name="Russ C."/>
            <person name="Young S."/>
            <person name="Zeng Q."/>
            <person name="Koehrsen M."/>
            <person name="Alvarado L."/>
            <person name="Berlin A."/>
            <person name="Borenstein D."/>
            <person name="Chapman S.B."/>
            <person name="Chen Z."/>
            <person name="Engels R."/>
            <person name="Freedman E."/>
            <person name="Gellesch M."/>
            <person name="Goldberg J."/>
            <person name="Griggs A."/>
            <person name="Gujja S."/>
            <person name="Heilman E.R."/>
            <person name="Heiman D."/>
            <person name="Hepburn T."/>
            <person name="Howarth C."/>
            <person name="Jen D."/>
            <person name="Larson L."/>
            <person name="Lewis B."/>
            <person name="Mehta T."/>
            <person name="Park D."/>
            <person name="Pearson M."/>
            <person name="Richards J."/>
            <person name="Roberts A."/>
            <person name="Saif S."/>
            <person name="Shea T."/>
            <person name="Shenoy N."/>
            <person name="Sisk P."/>
            <person name="Stolte C."/>
            <person name="Sykes S."/>
            <person name="Walk T."/>
            <person name="White J."/>
            <person name="Yandava C."/>
            <person name="Haas B."/>
            <person name="Henn M.R."/>
            <person name="Nusbaum C."/>
            <person name="Birren B."/>
        </authorList>
    </citation>
    <scope>NUCLEOTIDE SEQUENCE</scope>
</reference>
<evidence type="ECO:0000313" key="3">
    <source>
        <dbReference type="EMBL" id="VDM11024.1"/>
    </source>
</evidence>
<dbReference type="InParanoid" id="J9B1V8"/>
<evidence type="ECO:0000313" key="4">
    <source>
        <dbReference type="Proteomes" id="UP000004810"/>
    </source>
</evidence>
<dbReference type="Gene3D" id="1.20.1270.60">
    <property type="entry name" value="Arfaptin homology (AH) domain/BAR domain"/>
    <property type="match status" value="1"/>
</dbReference>
<feature type="non-terminal residue" evidence="2">
    <location>
        <position position="51"/>
    </location>
</feature>
<reference evidence="4" key="2">
    <citation type="submission" date="2012-08" db="EMBL/GenBank/DDBJ databases">
        <title>The Genome Sequence of Wuchereria bancrofti.</title>
        <authorList>
            <person name="Nutman T.B."/>
            <person name="Fink D.L."/>
            <person name="Russ C."/>
            <person name="Young S."/>
            <person name="Zeng Q."/>
            <person name="Koehrsen M."/>
            <person name="Alvarado L."/>
            <person name="Berlin A."/>
            <person name="Chapman S.B."/>
            <person name="Chen Z."/>
            <person name="Freedman E."/>
            <person name="Gellesch M."/>
            <person name="Goldberg J."/>
            <person name="Griggs A."/>
            <person name="Gujja S."/>
            <person name="Heilman E.R."/>
            <person name="Heiman D."/>
            <person name="Hepburn T."/>
            <person name="Howarth C."/>
            <person name="Jen D."/>
            <person name="Larson L."/>
            <person name="Lewis B."/>
            <person name="Mehta T."/>
            <person name="Park D."/>
            <person name="Pearson M."/>
            <person name="Roberts A."/>
            <person name="Saif S."/>
            <person name="Shea T."/>
            <person name="Shenoy N."/>
            <person name="Sisk P."/>
            <person name="Stolte C."/>
            <person name="Sykes S."/>
            <person name="Walk T."/>
            <person name="White J."/>
            <person name="Yandava C."/>
            <person name="Haas B."/>
            <person name="Henn M.R."/>
            <person name="Nusbaum C."/>
            <person name="Birren B."/>
        </authorList>
    </citation>
    <scope>NUCLEOTIDE SEQUENCE [LARGE SCALE GENOMIC DNA]</scope>
    <source>
        <strain evidence="4">NA</strain>
    </source>
</reference>
<gene>
    <name evidence="3" type="ORF">WBA_LOCUS4410</name>
    <name evidence="2" type="ORF">WUBG_08186</name>
</gene>
<name>J9B1V8_WUCBA</name>